<dbReference type="PROSITE" id="PS50930">
    <property type="entry name" value="HTH_LYTTR"/>
    <property type="match status" value="1"/>
</dbReference>
<dbReference type="InterPro" id="IPR007492">
    <property type="entry name" value="LytTR_DNA-bd_dom"/>
</dbReference>
<dbReference type="AlphaFoldDB" id="A0A3E2UCK9"/>
<proteinExistence type="predicted"/>
<dbReference type="Pfam" id="PF04397">
    <property type="entry name" value="LytTR"/>
    <property type="match status" value="1"/>
</dbReference>
<reference evidence="2 3" key="1">
    <citation type="submission" date="2018-08" db="EMBL/GenBank/DDBJ databases">
        <title>A genome reference for cultivated species of the human gut microbiota.</title>
        <authorList>
            <person name="Zou Y."/>
            <person name="Xue W."/>
            <person name="Luo G."/>
        </authorList>
    </citation>
    <scope>NUCLEOTIDE SEQUENCE [LARGE SCALE GENOMIC DNA]</scope>
    <source>
        <strain evidence="2 3">AF32-8AC</strain>
    </source>
</reference>
<name>A0A3E2UCK9_9FIRM</name>
<gene>
    <name evidence="2" type="ORF">DWZ46_02105</name>
</gene>
<dbReference type="GO" id="GO:0003677">
    <property type="term" value="F:DNA binding"/>
    <property type="evidence" value="ECO:0007669"/>
    <property type="project" value="InterPro"/>
</dbReference>
<organism evidence="2 3">
    <name type="scientific">Faecalibacterium prausnitzii</name>
    <dbReference type="NCBI Taxonomy" id="853"/>
    <lineage>
        <taxon>Bacteria</taxon>
        <taxon>Bacillati</taxon>
        <taxon>Bacillota</taxon>
        <taxon>Clostridia</taxon>
        <taxon>Eubacteriales</taxon>
        <taxon>Oscillospiraceae</taxon>
        <taxon>Faecalibacterium</taxon>
    </lineage>
</organism>
<dbReference type="Gene3D" id="2.40.50.1020">
    <property type="entry name" value="LytTr DNA-binding domain"/>
    <property type="match status" value="1"/>
</dbReference>
<dbReference type="Proteomes" id="UP000260991">
    <property type="component" value="Unassembled WGS sequence"/>
</dbReference>
<evidence type="ECO:0000313" key="3">
    <source>
        <dbReference type="Proteomes" id="UP000260991"/>
    </source>
</evidence>
<protein>
    <submittedName>
        <fullName evidence="2">LytTR family transcriptional regulator</fullName>
    </submittedName>
</protein>
<feature type="domain" description="HTH LytTR-type" evidence="1">
    <location>
        <begin position="9"/>
        <end position="107"/>
    </location>
</feature>
<evidence type="ECO:0000259" key="1">
    <source>
        <dbReference type="PROSITE" id="PS50930"/>
    </source>
</evidence>
<dbReference type="SMART" id="SM00850">
    <property type="entry name" value="LytTR"/>
    <property type="match status" value="1"/>
</dbReference>
<sequence length="265" mass="30952">MKIVQKKYISVISGGKKIVLNRDAVLYVLMVGRNAEIHLTDKQIYETRMSLSQLEEQLGEAFLEIHRGCIVATRAIHSITDKVYLSNGEALIYTLRKKKQIVEQLQEKQRDIIRKFPKEETPDTEEEYRSHYSSFEKFPFAFTDIEMIFNEEHHAVDWVFRYGNPALAELEKKPLEQLLDHSFGSLFSNMDSKWLRAYERATLYGETLEIIDYSPEIDTYLKVICFPTFPGHCGCILFDIARIRFTRNSSDAEKALMLYFGRLPE</sequence>
<comment type="caution">
    <text evidence="2">The sequence shown here is derived from an EMBL/GenBank/DDBJ whole genome shotgun (WGS) entry which is preliminary data.</text>
</comment>
<evidence type="ECO:0000313" key="2">
    <source>
        <dbReference type="EMBL" id="RGB93351.1"/>
    </source>
</evidence>
<dbReference type="EMBL" id="QVER01000002">
    <property type="protein sequence ID" value="RGB93351.1"/>
    <property type="molecule type" value="Genomic_DNA"/>
</dbReference>
<accession>A0A3E2UCK9</accession>